<dbReference type="EMBL" id="BK015870">
    <property type="protein sequence ID" value="DAD70716.1"/>
    <property type="molecule type" value="Genomic_DNA"/>
</dbReference>
<protein>
    <submittedName>
        <fullName evidence="1">Uncharacterized protein</fullName>
    </submittedName>
</protein>
<organism evidence="1">
    <name type="scientific">Siphoviridae sp. ctKcB20</name>
    <dbReference type="NCBI Taxonomy" id="2827568"/>
    <lineage>
        <taxon>Viruses</taxon>
        <taxon>Duplodnaviria</taxon>
        <taxon>Heunggongvirae</taxon>
        <taxon>Uroviricota</taxon>
        <taxon>Caudoviricetes</taxon>
    </lineage>
</organism>
<accession>A0A8S5LKV3</accession>
<proteinExistence type="predicted"/>
<name>A0A8S5LKV3_9CAUD</name>
<evidence type="ECO:0000313" key="1">
    <source>
        <dbReference type="EMBL" id="DAD70716.1"/>
    </source>
</evidence>
<sequence length="112" mass="13065">MRLYFDIDDNWYEGYDSYDFKQDVRDGIVKSITKNLLTEGKYSLTEEEARQIVKENKAEIIDKVVQNVSTAILKKQEIKSLAPSFSELKNADAQVVKYFEEMVDKAIAKRFK</sequence>
<reference evidence="1" key="1">
    <citation type="journal article" date="2021" name="Proc. Natl. Acad. Sci. U.S.A.">
        <title>A Catalog of Tens of Thousands of Viruses from Human Metagenomes Reveals Hidden Associations with Chronic Diseases.</title>
        <authorList>
            <person name="Tisza M.J."/>
            <person name="Buck C.B."/>
        </authorList>
    </citation>
    <scope>NUCLEOTIDE SEQUENCE</scope>
    <source>
        <strain evidence="1">CtKcB20</strain>
    </source>
</reference>